<reference evidence="3" key="1">
    <citation type="submission" date="2019-08" db="EMBL/GenBank/DDBJ databases">
        <title>The genome of the North American firefly Photinus pyralis.</title>
        <authorList>
            <consortium name="Photinus pyralis genome working group"/>
            <person name="Fallon T.R."/>
            <person name="Sander Lower S.E."/>
            <person name="Weng J.-K."/>
        </authorList>
    </citation>
    <scope>NUCLEOTIDE SEQUENCE</scope>
    <source>
        <strain evidence="3">TRF0915ILg1</strain>
        <tissue evidence="3">Whole body</tissue>
    </source>
</reference>
<dbReference type="EMBL" id="VTPC01015652">
    <property type="protein sequence ID" value="KAF2892033.1"/>
    <property type="molecule type" value="Genomic_DNA"/>
</dbReference>
<comment type="caution">
    <text evidence="3">The sequence shown here is derived from an EMBL/GenBank/DDBJ whole genome shotgun (WGS) entry which is preliminary data.</text>
</comment>
<feature type="domain" description="DUF5641" evidence="2">
    <location>
        <begin position="122"/>
        <end position="198"/>
    </location>
</feature>
<evidence type="ECO:0000256" key="1">
    <source>
        <dbReference type="SAM" id="MobiDB-lite"/>
    </source>
</evidence>
<evidence type="ECO:0000259" key="2">
    <source>
        <dbReference type="Pfam" id="PF18701"/>
    </source>
</evidence>
<accession>A0A8K0GB81</accession>
<gene>
    <name evidence="3" type="ORF">ILUMI_14140</name>
</gene>
<keyword evidence="4" id="KW-1185">Reference proteome</keyword>
<organism evidence="3 4">
    <name type="scientific">Ignelater luminosus</name>
    <name type="common">Cucubano</name>
    <name type="synonym">Pyrophorus luminosus</name>
    <dbReference type="NCBI Taxonomy" id="2038154"/>
    <lineage>
        <taxon>Eukaryota</taxon>
        <taxon>Metazoa</taxon>
        <taxon>Ecdysozoa</taxon>
        <taxon>Arthropoda</taxon>
        <taxon>Hexapoda</taxon>
        <taxon>Insecta</taxon>
        <taxon>Pterygota</taxon>
        <taxon>Neoptera</taxon>
        <taxon>Endopterygota</taxon>
        <taxon>Coleoptera</taxon>
        <taxon>Polyphaga</taxon>
        <taxon>Elateriformia</taxon>
        <taxon>Elateroidea</taxon>
        <taxon>Elateridae</taxon>
        <taxon>Agrypninae</taxon>
        <taxon>Pyrophorini</taxon>
        <taxon>Ignelater</taxon>
    </lineage>
</organism>
<dbReference type="OrthoDB" id="10057274at2759"/>
<dbReference type="Pfam" id="PF18701">
    <property type="entry name" value="DUF5641"/>
    <property type="match status" value="1"/>
</dbReference>
<dbReference type="InterPro" id="IPR040676">
    <property type="entry name" value="DUF5641"/>
</dbReference>
<evidence type="ECO:0000313" key="3">
    <source>
        <dbReference type="EMBL" id="KAF2892033.1"/>
    </source>
</evidence>
<protein>
    <recommendedName>
        <fullName evidence="2">DUF5641 domain-containing protein</fullName>
    </recommendedName>
</protein>
<feature type="compositionally biased region" description="Basic and acidic residues" evidence="1">
    <location>
        <begin position="33"/>
        <end position="50"/>
    </location>
</feature>
<sequence>MRFKCRSSTRQYLLLKPMKLSLRMSVPNLHGQGRQDHRKGMPNDSKGDKVLKRSDSDWRVFTKEVICLKWMDRKSVLSLGSYHNPVSVETASRRENDGTREDVSCPTMVTWVTLTNRNAEVSKEYLSNLEQKIKRTKPPIHFKVNGLVLLKEDNLSPVRWELRRITKLYPGSDSKVRVAVIKIHSGVFRRGVVKLCSLVMQEAI</sequence>
<dbReference type="Proteomes" id="UP000801492">
    <property type="component" value="Unassembled WGS sequence"/>
</dbReference>
<feature type="region of interest" description="Disordered" evidence="1">
    <location>
        <begin position="28"/>
        <end position="50"/>
    </location>
</feature>
<dbReference type="AlphaFoldDB" id="A0A8K0GB81"/>
<evidence type="ECO:0000313" key="4">
    <source>
        <dbReference type="Proteomes" id="UP000801492"/>
    </source>
</evidence>
<name>A0A8K0GB81_IGNLU</name>
<proteinExistence type="predicted"/>